<gene>
    <name evidence="1" type="ORF">CRM76_01425</name>
</gene>
<protein>
    <recommendedName>
        <fullName evidence="3">GIY-YIG domain-containing protein</fullName>
    </recommendedName>
</protein>
<sequence length="145" mass="16460">MFSEKYSFSAWPNRDIPDVAAGVYIIWEKDVLIYCGMSGREIEKNLHKKKYGLITRLNSHASGRLSGDQFCVYIANRFVIPSLTLEELNQFSSGKITLDMKTKQYIHTHLDYQFTLTSSSAEAYAIEIEARSGALLGEKPFLNPL</sequence>
<comment type="caution">
    <text evidence="1">The sequence shown here is derived from an EMBL/GenBank/DDBJ whole genome shotgun (WGS) entry which is preliminary data.</text>
</comment>
<name>A0A2A7U761_EDWTA</name>
<organism evidence="1 2">
    <name type="scientific">Edwardsiella tarda</name>
    <dbReference type="NCBI Taxonomy" id="636"/>
    <lineage>
        <taxon>Bacteria</taxon>
        <taxon>Pseudomonadati</taxon>
        <taxon>Pseudomonadota</taxon>
        <taxon>Gammaproteobacteria</taxon>
        <taxon>Enterobacterales</taxon>
        <taxon>Hafniaceae</taxon>
        <taxon>Edwardsiella</taxon>
    </lineage>
</organism>
<dbReference type="OrthoDB" id="7857067at2"/>
<evidence type="ECO:0000313" key="1">
    <source>
        <dbReference type="EMBL" id="PEH74246.1"/>
    </source>
</evidence>
<dbReference type="EMBL" id="PDDV01000007">
    <property type="protein sequence ID" value="PEH74246.1"/>
    <property type="molecule type" value="Genomic_DNA"/>
</dbReference>
<dbReference type="RefSeq" id="WP_098142616.1">
    <property type="nucleotide sequence ID" value="NZ_CP100772.1"/>
</dbReference>
<proteinExistence type="predicted"/>
<dbReference type="AlphaFoldDB" id="A0A2A7U761"/>
<dbReference type="Proteomes" id="UP000219788">
    <property type="component" value="Unassembled WGS sequence"/>
</dbReference>
<evidence type="ECO:0000313" key="2">
    <source>
        <dbReference type="Proteomes" id="UP000219788"/>
    </source>
</evidence>
<accession>A0A2A7U761</accession>
<reference evidence="2" key="1">
    <citation type="submission" date="2017-09" db="EMBL/GenBank/DDBJ databases">
        <title>FDA dAtabase for Regulatory Grade micrObial Sequences (FDA-ARGOS): Supporting development and validation of Infectious Disease Dx tests.</title>
        <authorList>
            <person name="Goldberg B."/>
            <person name="Campos J."/>
            <person name="Tallon L."/>
            <person name="Sadzewicz L."/>
            <person name="Ott S."/>
            <person name="Zhao X."/>
            <person name="Nagaraj S."/>
            <person name="Vavikolanu K."/>
            <person name="Aluvathingal J."/>
            <person name="Nadendla S."/>
            <person name="Geyer C."/>
            <person name="Sichtig H."/>
        </authorList>
    </citation>
    <scope>NUCLEOTIDE SEQUENCE [LARGE SCALE GENOMIC DNA]</scope>
    <source>
        <strain evidence="2">FDAARGOS_370</strain>
    </source>
</reference>
<evidence type="ECO:0008006" key="3">
    <source>
        <dbReference type="Google" id="ProtNLM"/>
    </source>
</evidence>